<evidence type="ECO:0000256" key="1">
    <source>
        <dbReference type="ARBA" id="ARBA00022729"/>
    </source>
</evidence>
<evidence type="ECO:0000313" key="2">
    <source>
        <dbReference type="EMBL" id="CCH66873.1"/>
    </source>
</evidence>
<dbReference type="Proteomes" id="UP000053051">
    <property type="component" value="Unassembled WGS sequence"/>
</dbReference>
<dbReference type="Gene3D" id="3.40.190.10">
    <property type="entry name" value="Periplasmic binding protein-like II"/>
    <property type="match status" value="2"/>
</dbReference>
<evidence type="ECO:0000313" key="3">
    <source>
        <dbReference type="Proteomes" id="UP000053051"/>
    </source>
</evidence>
<dbReference type="EMBL" id="CAIY01000028">
    <property type="protein sequence ID" value="CCH66873.1"/>
    <property type="molecule type" value="Genomic_DNA"/>
</dbReference>
<sequence length="380" mass="44199">MQSVLTLATLQLAVGCSSKQKTQFTVNLLKNSIPAHLINKFSQSLKQNIQLEFSPVEQLQTIFQELIDWQQLSKNNTRKGLNNPPLFWPSKSNKVADVVTLGNYWLDIAIKQGLIQPLDREQIPNWHHLPKEWQRLVMRNQQGDLDRQGQIWAAPYRWGTTMIVYRRDKFDRLGWEPQDWGDLWREELRDRISILDHPREVIGLVLKRLGKSYNYEDLEFITELEPLLHSLHQQVKFYSSDKYLEALLMKDTWLAVGWSSDILRAIARNTTLAAVIPKSGTALWADMWACPYTGVSANINKKAIHQWINFCWQAENAKQIALLTKTNSPIPNYIKSDEIQKSLREISLNDQIFQKSEFIHCLEPTLNAKYESLFTRITKA</sequence>
<gene>
    <name evidence="2" type="ORF">RINTHH_7180</name>
</gene>
<dbReference type="SUPFAM" id="SSF53850">
    <property type="entry name" value="Periplasmic binding protein-like II"/>
    <property type="match status" value="1"/>
</dbReference>
<dbReference type="AlphaFoldDB" id="M1WZJ9"/>
<proteinExistence type="predicted"/>
<dbReference type="Pfam" id="PF13343">
    <property type="entry name" value="SBP_bac_6"/>
    <property type="match status" value="1"/>
</dbReference>
<keyword evidence="1" id="KW-0732">Signal</keyword>
<protein>
    <submittedName>
        <fullName evidence="2">ABC transporter, periplasmic spermidine putrescine-binding protein PotD (TC 3.A.1.11.1)</fullName>
    </submittedName>
</protein>
<comment type="caution">
    <text evidence="2">The sequence shown here is derived from an EMBL/GenBank/DDBJ whole genome shotgun (WGS) entry which is preliminary data.</text>
</comment>
<name>M1WZJ9_9NOST</name>
<dbReference type="PANTHER" id="PTHR30222:SF17">
    <property type="entry name" value="SPERMIDINE_PUTRESCINE-BINDING PERIPLASMIC PROTEIN"/>
    <property type="match status" value="1"/>
</dbReference>
<organism evidence="2 3">
    <name type="scientific">Richelia intracellularis HH01</name>
    <dbReference type="NCBI Taxonomy" id="1165094"/>
    <lineage>
        <taxon>Bacteria</taxon>
        <taxon>Bacillati</taxon>
        <taxon>Cyanobacteriota</taxon>
        <taxon>Cyanophyceae</taxon>
        <taxon>Nostocales</taxon>
        <taxon>Nostocaceae</taxon>
        <taxon>Richelia</taxon>
    </lineage>
</organism>
<accession>M1WZJ9</accession>
<dbReference type="PANTHER" id="PTHR30222">
    <property type="entry name" value="SPERMIDINE/PUTRESCINE-BINDING PERIPLASMIC PROTEIN"/>
    <property type="match status" value="1"/>
</dbReference>
<reference evidence="2 3" key="1">
    <citation type="submission" date="2012-05" db="EMBL/GenBank/DDBJ databases">
        <authorList>
            <person name="Hilton J."/>
        </authorList>
    </citation>
    <scope>NUCLEOTIDE SEQUENCE [LARGE SCALE GENOMIC DNA]</scope>
    <source>
        <strain evidence="2 3">HH01</strain>
    </source>
</reference>
<reference evidence="3" key="2">
    <citation type="submission" date="2016-01" db="EMBL/GenBank/DDBJ databases">
        <title>Diatom-associated endosymboitic cyanobacterium lacks core nitrogen metabolism enzymes.</title>
        <authorList>
            <person name="Hilton J.A."/>
            <person name="Foster R.A."/>
            <person name="Tripp H.J."/>
            <person name="Carter B.J."/>
            <person name="Zehr J.P."/>
            <person name="Villareal T.A."/>
        </authorList>
    </citation>
    <scope>NUCLEOTIDE SEQUENCE [LARGE SCALE GENOMIC DNA]</scope>
    <source>
        <strain evidence="3">HH01</strain>
    </source>
</reference>
<dbReference type="STRING" id="1165094.RINTHH_7180"/>
<keyword evidence="3" id="KW-1185">Reference proteome</keyword>